<dbReference type="Pfam" id="PF08706">
    <property type="entry name" value="D5_N"/>
    <property type="match status" value="1"/>
</dbReference>
<protein>
    <recommendedName>
        <fullName evidence="4">SF3 helicase domain-containing protein</fullName>
    </recommendedName>
</protein>
<keyword evidence="3" id="KW-0067">ATP-binding</keyword>
<dbReference type="PANTHER" id="PTHR35372:SF2">
    <property type="entry name" value="SF3 HELICASE DOMAIN-CONTAINING PROTEIN"/>
    <property type="match status" value="1"/>
</dbReference>
<dbReference type="NCBIfam" id="TIGR01613">
    <property type="entry name" value="primase_Cterm"/>
    <property type="match status" value="1"/>
</dbReference>
<evidence type="ECO:0000256" key="3">
    <source>
        <dbReference type="ARBA" id="ARBA00022840"/>
    </source>
</evidence>
<dbReference type="InterPro" id="IPR027417">
    <property type="entry name" value="P-loop_NTPase"/>
</dbReference>
<dbReference type="InterPro" id="IPR014818">
    <property type="entry name" value="Phage/plasmid_primase_P4_C"/>
</dbReference>
<evidence type="ECO:0000313" key="5">
    <source>
        <dbReference type="EMBL" id="KKL48584.1"/>
    </source>
</evidence>
<evidence type="ECO:0000256" key="2">
    <source>
        <dbReference type="ARBA" id="ARBA00022801"/>
    </source>
</evidence>
<dbReference type="Pfam" id="PF19263">
    <property type="entry name" value="DUF5906"/>
    <property type="match status" value="1"/>
</dbReference>
<dbReference type="InterPro" id="IPR014015">
    <property type="entry name" value="Helicase_SF3_DNA-vir"/>
</dbReference>
<evidence type="ECO:0000259" key="4">
    <source>
        <dbReference type="PROSITE" id="PS51206"/>
    </source>
</evidence>
<dbReference type="Gene3D" id="3.40.50.300">
    <property type="entry name" value="P-loop containing nucleotide triphosphate hydrolases"/>
    <property type="match status" value="1"/>
</dbReference>
<comment type="caution">
    <text evidence="5">The sequence shown here is derived from an EMBL/GenBank/DDBJ whole genome shotgun (WGS) entry which is preliminary data.</text>
</comment>
<accession>A0A0F9CHI1</accession>
<dbReference type="SUPFAM" id="SSF52540">
    <property type="entry name" value="P-loop containing nucleoside triphosphate hydrolases"/>
    <property type="match status" value="1"/>
</dbReference>
<reference evidence="5" key="1">
    <citation type="journal article" date="2015" name="Nature">
        <title>Complex archaea that bridge the gap between prokaryotes and eukaryotes.</title>
        <authorList>
            <person name="Spang A."/>
            <person name="Saw J.H."/>
            <person name="Jorgensen S.L."/>
            <person name="Zaremba-Niedzwiedzka K."/>
            <person name="Martijn J."/>
            <person name="Lind A.E."/>
            <person name="van Eijk R."/>
            <person name="Schleper C."/>
            <person name="Guy L."/>
            <person name="Ettema T.J."/>
        </authorList>
    </citation>
    <scope>NUCLEOTIDE SEQUENCE</scope>
</reference>
<dbReference type="InterPro" id="IPR006500">
    <property type="entry name" value="Helicase_put_C_phage/plasmid"/>
</dbReference>
<organism evidence="5">
    <name type="scientific">marine sediment metagenome</name>
    <dbReference type="NCBI Taxonomy" id="412755"/>
    <lineage>
        <taxon>unclassified sequences</taxon>
        <taxon>metagenomes</taxon>
        <taxon>ecological metagenomes</taxon>
    </lineage>
</organism>
<feature type="non-terminal residue" evidence="5">
    <location>
        <position position="1"/>
    </location>
</feature>
<dbReference type="PROSITE" id="PS51206">
    <property type="entry name" value="SF3_HELICASE_1"/>
    <property type="match status" value="1"/>
</dbReference>
<name>A0A0F9CHI1_9ZZZZ</name>
<evidence type="ECO:0000256" key="1">
    <source>
        <dbReference type="ARBA" id="ARBA00022741"/>
    </source>
</evidence>
<keyword evidence="1" id="KW-0547">Nucleotide-binding</keyword>
<dbReference type="GO" id="GO:0016787">
    <property type="term" value="F:hydrolase activity"/>
    <property type="evidence" value="ECO:0007669"/>
    <property type="project" value="UniProtKB-KW"/>
</dbReference>
<keyword evidence="2" id="KW-0378">Hydrolase</keyword>
<dbReference type="InterPro" id="IPR045455">
    <property type="entry name" value="NrS-1_pol-like_helicase"/>
</dbReference>
<sequence length="246" mass="27809">LKMAMPELPITSGKFDVDPWLLNVMNGTIDLRTGARREHRREEFLTKMCPVAFDPDAKAPTWERFLHRIFDGNDVTIQYMQRLCGYCLTGDVSEQILPIFFGKGANGKTTLIETLMAMLGTDYAAKAPRDLLMARRGSPHPTELTVLHGRRLVAAVETEDGCRLAESVVKEVTGSDTITARKLYQNYWQFAPTHKIILATNHTPEVRGRDHAIWRRLALIPFAVTIPERERDLRLLESCAPSYLGS</sequence>
<proteinExistence type="predicted"/>
<dbReference type="PANTHER" id="PTHR35372">
    <property type="entry name" value="ATP BINDING PROTEIN-RELATED"/>
    <property type="match status" value="1"/>
</dbReference>
<dbReference type="GO" id="GO:0005524">
    <property type="term" value="F:ATP binding"/>
    <property type="evidence" value="ECO:0007669"/>
    <property type="project" value="UniProtKB-KW"/>
</dbReference>
<dbReference type="InterPro" id="IPR051620">
    <property type="entry name" value="ORF904-like_C"/>
</dbReference>
<dbReference type="EMBL" id="LAZR01033267">
    <property type="protein sequence ID" value="KKL48584.1"/>
    <property type="molecule type" value="Genomic_DNA"/>
</dbReference>
<gene>
    <name evidence="5" type="ORF">LCGC14_2324030</name>
</gene>
<feature type="domain" description="SF3 helicase" evidence="4">
    <location>
        <begin position="75"/>
        <end position="235"/>
    </location>
</feature>
<dbReference type="AlphaFoldDB" id="A0A0F9CHI1"/>